<dbReference type="PRINTS" id="PR00385">
    <property type="entry name" value="P450"/>
</dbReference>
<evidence type="ECO:0000256" key="5">
    <source>
        <dbReference type="ARBA" id="ARBA00010617"/>
    </source>
</evidence>
<dbReference type="CDD" id="cd11056">
    <property type="entry name" value="CYP6-like"/>
    <property type="match status" value="3"/>
</dbReference>
<dbReference type="InterPro" id="IPR017972">
    <property type="entry name" value="Cyt_P450_CS"/>
</dbReference>
<dbReference type="InterPro" id="IPR001128">
    <property type="entry name" value="Cyt_P450"/>
</dbReference>
<evidence type="ECO:0000256" key="12">
    <source>
        <dbReference type="ARBA" id="ARBA00023033"/>
    </source>
</evidence>
<comment type="function">
    <text evidence="2">May be involved in the metabolism of insect hormones and in the breakdown of synthetic insecticides.</text>
</comment>
<evidence type="ECO:0000256" key="3">
    <source>
        <dbReference type="ARBA" id="ARBA00004174"/>
    </source>
</evidence>
<evidence type="ECO:0000256" key="8">
    <source>
        <dbReference type="ARBA" id="ARBA00022824"/>
    </source>
</evidence>
<keyword evidence="11 14" id="KW-0408">Iron</keyword>
<dbReference type="PRINTS" id="PR00465">
    <property type="entry name" value="EP450IV"/>
</dbReference>
<dbReference type="PANTHER" id="PTHR24292:SF54">
    <property type="entry name" value="CYP9F3-RELATED"/>
    <property type="match status" value="1"/>
</dbReference>
<dbReference type="GO" id="GO:0020037">
    <property type="term" value="F:heme binding"/>
    <property type="evidence" value="ECO:0007669"/>
    <property type="project" value="InterPro"/>
</dbReference>
<keyword evidence="7 14" id="KW-0479">Metal-binding</keyword>
<dbReference type="GO" id="GO:0005506">
    <property type="term" value="F:iron ion binding"/>
    <property type="evidence" value="ECO:0007669"/>
    <property type="project" value="InterPro"/>
</dbReference>
<comment type="similarity">
    <text evidence="5">Belongs to the cytochrome P450 family.</text>
</comment>
<evidence type="ECO:0000256" key="9">
    <source>
        <dbReference type="ARBA" id="ARBA00022848"/>
    </source>
</evidence>
<evidence type="ECO:0000256" key="2">
    <source>
        <dbReference type="ARBA" id="ARBA00003690"/>
    </source>
</evidence>
<dbReference type="FunFam" id="1.10.630.10:FF:000042">
    <property type="entry name" value="Cytochrome P450"/>
    <property type="match status" value="1"/>
</dbReference>
<dbReference type="InterPro" id="IPR036396">
    <property type="entry name" value="Cyt_P450_sf"/>
</dbReference>
<evidence type="ECO:0000256" key="15">
    <source>
        <dbReference type="SAM" id="Phobius"/>
    </source>
</evidence>
<dbReference type="Proteomes" id="UP001353858">
    <property type="component" value="Unassembled WGS sequence"/>
</dbReference>
<dbReference type="EMBL" id="JARPUR010000001">
    <property type="protein sequence ID" value="KAK4887706.1"/>
    <property type="molecule type" value="Genomic_DNA"/>
</dbReference>
<name>A0AAN7PRQ3_9COLE</name>
<feature type="transmembrane region" description="Helical" evidence="15">
    <location>
        <begin position="374"/>
        <end position="392"/>
    </location>
</feature>
<keyword evidence="6 14" id="KW-0349">Heme</keyword>
<dbReference type="FunFam" id="1.10.630.10:FF:000182">
    <property type="entry name" value="Cytochrome P450 3A4"/>
    <property type="match status" value="2"/>
</dbReference>
<evidence type="ECO:0000256" key="6">
    <source>
        <dbReference type="ARBA" id="ARBA00022617"/>
    </source>
</evidence>
<comment type="cofactor">
    <cofactor evidence="1 14">
        <name>heme</name>
        <dbReference type="ChEBI" id="CHEBI:30413"/>
    </cofactor>
</comment>
<proteinExistence type="inferred from homology"/>
<feature type="transmembrane region" description="Helical" evidence="15">
    <location>
        <begin position="163"/>
        <end position="185"/>
    </location>
</feature>
<dbReference type="Pfam" id="PF00067">
    <property type="entry name" value="p450"/>
    <property type="match status" value="3"/>
</dbReference>
<dbReference type="AlphaFoldDB" id="A0AAN7PRQ3"/>
<evidence type="ECO:0000313" key="17">
    <source>
        <dbReference type="Proteomes" id="UP001353858"/>
    </source>
</evidence>
<keyword evidence="10" id="KW-0560">Oxidoreductase</keyword>
<evidence type="ECO:0000256" key="13">
    <source>
        <dbReference type="ARBA" id="ARBA00023136"/>
    </source>
</evidence>
<protein>
    <recommendedName>
        <fullName evidence="18">Cytochrome P450</fullName>
    </recommendedName>
</protein>
<keyword evidence="8" id="KW-0256">Endoplasmic reticulum</keyword>
<dbReference type="InterPro" id="IPR050476">
    <property type="entry name" value="Insect_CytP450_Detox"/>
</dbReference>
<dbReference type="Gene3D" id="1.10.630.10">
    <property type="entry name" value="Cytochrome P450"/>
    <property type="match status" value="3"/>
</dbReference>
<evidence type="ECO:0000256" key="1">
    <source>
        <dbReference type="ARBA" id="ARBA00001971"/>
    </source>
</evidence>
<sequence length="1270" mass="147904">MIPLMQECTQEFVNTFRLKKGPNVLEAKDTYRKLLNDVIASVAFGVKVNTLVDDQNLFYTLGKRTADFTGVRGLIFFGYSNFPKIMKVTKFEDFYFFYRFILQFFRIQMYDDNISSFFTNLIKSNLAERKLNNIVRPDFLHLLTQDKDRKVEFSLTEIVAHSLIFFFAGFETVAFVLAFISYELALNPDIQEKLYDEIVNVLEKHNGEATYEAISEMDYLDNVISESLRLHPPTYLTDRKCVKPYTIEPKNDGERTLPIDKGSYIWVPIQEIQLDPKNFPDPLKFDPDRFNAENKVNIKPYTYLPFGIGPRFCIGTRFALMTVKIILIDIVRNFELFRTEKTEIPVTYKLDSIQKQNEPVFIPRNFLFADFRKMLLLLVGCAVLLLFLFIYYRTKSIYKYWEKHGVKHIKPVYFFGNLADVVFRKKSLYDTIKGFYYLDENARYVGCYQFFKPCLVVRDPELLKQITIKDFDHFPDHNVTMSEKIDPLWGNSLPSKTAENGWYEARSKISPYFTAQKLRIMIPLMQECTQELIKSLRSKKSSTVLEAKGQFSKLLNDVIASVAFGVKVNTIVDETNLFYTLGKKASNLSGLKALIFFGYSNFSSVMEFFRIQMYDKNISSFFINLIKTNLEERNQNNIVRPDFLHLLTKNTDKVEFSLIEIVAHSLIFFFAGFESVSFVLSLTCYELALNPDIQKRVYDEIVSVLKEHNGEVTYEAITKITYLDNVISESLRKCVKPYVIKPKKPGERPLHLFKGSYIWVPIKEIQLDPKHFADPLKFDPERFNSENKAKIKPYTYLPFGVGPRFCIGARFSLIVVKVVLIDIVKNFELHRTEKTEVPITYKYWKKQGVNHIKPVYFFGNLADVVFRKKSLLETIKNFYYLDEDARYVGCYQFFQPCLVVRDPELLKQITIRDFKHFPDHTVTTSEKVDPLWGNSLPSKTAENGWYNTRSKISPYFTGQKFRIMVPLIQDCAQELIKSLRLKKSSTSLEAKDEFNKLLNDVIASVAFGVKVNTIVDDTNLFYALGKKTADFSGFKALIFLGYANFPRVMEFFRFKVFDKNISEFYTKLIKNNLEERKVKNIIRPDFLHLLTNDADNKVEFTLTEIVAHSLLFYFGGFESVAFVLSHTCYELALNPDVQKKTYDEIVSVLKEHNGEASYEAITKMTYLDNVVSESLRLYPPTYITDRKCAKPYIIKPKKPGERPLHIHKGLFIWVPIKEIQLDPKNFPDPLKFDPERFNSENKTKIKPFTYLPFGIGPRFCIGTFFCFKIV</sequence>
<evidence type="ECO:0000256" key="4">
    <source>
        <dbReference type="ARBA" id="ARBA00004406"/>
    </source>
</evidence>
<comment type="caution">
    <text evidence="16">The sequence shown here is derived from an EMBL/GenBank/DDBJ whole genome shotgun (WGS) entry which is preliminary data.</text>
</comment>
<accession>A0AAN7PRQ3</accession>
<dbReference type="GO" id="GO:0005789">
    <property type="term" value="C:endoplasmic reticulum membrane"/>
    <property type="evidence" value="ECO:0007669"/>
    <property type="project" value="UniProtKB-SubCell"/>
</dbReference>
<evidence type="ECO:0008006" key="18">
    <source>
        <dbReference type="Google" id="ProtNLM"/>
    </source>
</evidence>
<keyword evidence="12" id="KW-0503">Monooxygenase</keyword>
<evidence type="ECO:0000313" key="16">
    <source>
        <dbReference type="EMBL" id="KAK4887706.1"/>
    </source>
</evidence>
<feature type="binding site" description="axial binding residue" evidence="14">
    <location>
        <position position="313"/>
    </location>
    <ligand>
        <name>heme</name>
        <dbReference type="ChEBI" id="CHEBI:30413"/>
    </ligand>
    <ligandPart>
        <name>Fe</name>
        <dbReference type="ChEBI" id="CHEBI:18248"/>
    </ligandPart>
</feature>
<evidence type="ECO:0000256" key="10">
    <source>
        <dbReference type="ARBA" id="ARBA00023002"/>
    </source>
</evidence>
<evidence type="ECO:0000256" key="11">
    <source>
        <dbReference type="ARBA" id="ARBA00023004"/>
    </source>
</evidence>
<gene>
    <name evidence="16" type="ORF">RN001_003977</name>
</gene>
<dbReference type="PANTHER" id="PTHR24292">
    <property type="entry name" value="CYTOCHROME P450"/>
    <property type="match status" value="1"/>
</dbReference>
<dbReference type="PROSITE" id="PS00086">
    <property type="entry name" value="CYTOCHROME_P450"/>
    <property type="match status" value="3"/>
</dbReference>
<keyword evidence="17" id="KW-1185">Reference proteome</keyword>
<evidence type="ECO:0000256" key="7">
    <source>
        <dbReference type="ARBA" id="ARBA00022723"/>
    </source>
</evidence>
<dbReference type="GO" id="GO:0016705">
    <property type="term" value="F:oxidoreductase activity, acting on paired donors, with incorporation or reduction of molecular oxygen"/>
    <property type="evidence" value="ECO:0007669"/>
    <property type="project" value="InterPro"/>
</dbReference>
<evidence type="ECO:0000256" key="14">
    <source>
        <dbReference type="PIRSR" id="PIRSR602403-1"/>
    </source>
</evidence>
<comment type="subcellular location">
    <subcellularLocation>
        <location evidence="4">Endoplasmic reticulum membrane</location>
        <topology evidence="4">Peripheral membrane protein</topology>
    </subcellularLocation>
    <subcellularLocation>
        <location evidence="3">Microsome membrane</location>
        <topology evidence="3">Peripheral membrane protein</topology>
    </subcellularLocation>
</comment>
<organism evidence="16 17">
    <name type="scientific">Aquatica leii</name>
    <dbReference type="NCBI Taxonomy" id="1421715"/>
    <lineage>
        <taxon>Eukaryota</taxon>
        <taxon>Metazoa</taxon>
        <taxon>Ecdysozoa</taxon>
        <taxon>Arthropoda</taxon>
        <taxon>Hexapoda</taxon>
        <taxon>Insecta</taxon>
        <taxon>Pterygota</taxon>
        <taxon>Neoptera</taxon>
        <taxon>Endopterygota</taxon>
        <taxon>Coleoptera</taxon>
        <taxon>Polyphaga</taxon>
        <taxon>Elateriformia</taxon>
        <taxon>Elateroidea</taxon>
        <taxon>Lampyridae</taxon>
        <taxon>Luciolinae</taxon>
        <taxon>Aquatica</taxon>
    </lineage>
</organism>
<reference evidence="17" key="1">
    <citation type="submission" date="2023-01" db="EMBL/GenBank/DDBJ databases">
        <title>Key to firefly adult light organ development and bioluminescence: homeobox transcription factors regulate luciferase expression and transportation to peroxisome.</title>
        <authorList>
            <person name="Fu X."/>
        </authorList>
    </citation>
    <scope>NUCLEOTIDE SEQUENCE [LARGE SCALE GENOMIC DNA]</scope>
</reference>
<keyword evidence="15" id="KW-1133">Transmembrane helix</keyword>
<dbReference type="GO" id="GO:0004497">
    <property type="term" value="F:monooxygenase activity"/>
    <property type="evidence" value="ECO:0007669"/>
    <property type="project" value="UniProtKB-KW"/>
</dbReference>
<keyword evidence="13 15" id="KW-0472">Membrane</keyword>
<dbReference type="InterPro" id="IPR002403">
    <property type="entry name" value="Cyt_P450_E_grp-IV"/>
</dbReference>
<dbReference type="SUPFAM" id="SSF48264">
    <property type="entry name" value="Cytochrome P450"/>
    <property type="match status" value="3"/>
</dbReference>
<keyword evidence="9" id="KW-0492">Microsome</keyword>
<keyword evidence="15" id="KW-0812">Transmembrane</keyword>